<comment type="caution">
    <text evidence="2">The sequence shown here is derived from an EMBL/GenBank/DDBJ whole genome shotgun (WGS) entry which is preliminary data.</text>
</comment>
<accession>A0A6L9SAY8</accession>
<dbReference type="AlphaFoldDB" id="A0A6L9SAY8"/>
<dbReference type="Proteomes" id="UP000475214">
    <property type="component" value="Unassembled WGS sequence"/>
</dbReference>
<dbReference type="EMBL" id="JAAGOA010000008">
    <property type="protein sequence ID" value="NEE01160.1"/>
    <property type="molecule type" value="Genomic_DNA"/>
</dbReference>
<gene>
    <name evidence="2" type="ORF">G1H10_13385</name>
</gene>
<feature type="region of interest" description="Disordered" evidence="1">
    <location>
        <begin position="256"/>
        <end position="276"/>
    </location>
</feature>
<reference evidence="2 3" key="1">
    <citation type="submission" date="2020-02" db="EMBL/GenBank/DDBJ databases">
        <authorList>
            <person name="Li X.-J."/>
            <person name="Han X.-M."/>
        </authorList>
    </citation>
    <scope>NUCLEOTIDE SEQUENCE [LARGE SCALE GENOMIC DNA]</scope>
    <source>
        <strain evidence="2 3">CCTCC AB 2017055</strain>
    </source>
</reference>
<feature type="compositionally biased region" description="Basic and acidic residues" evidence="1">
    <location>
        <begin position="262"/>
        <end position="276"/>
    </location>
</feature>
<proteinExistence type="predicted"/>
<sequence>MTTTTRALDIVPGAHVVMHDGDPDKVAEVVERLDECPNEGCTARAVRIRHLDTGQIETRHTSDVTVHGTRVDASLGDDLAVWVHFGTRPVITVVTGREDPPVAHTYNDCQARQLAEDLTLAADELDLYGANTHPVQRPHVTPGALVTLERCSDNQVARVVETVDTCPSQGCTAAAVRVQRVRGFDDWKGNLAIWHIDEAVLLRQRASTDYYVVDTVFTATPVIEMRLTTQRPRTFVFDGCRARRLANALTCAGDLARNHHNPPSDDQTRREQHQSY</sequence>
<evidence type="ECO:0000256" key="1">
    <source>
        <dbReference type="SAM" id="MobiDB-lite"/>
    </source>
</evidence>
<protein>
    <submittedName>
        <fullName evidence="2">Uncharacterized protein</fullName>
    </submittedName>
</protein>
<name>A0A6L9SAY8_9ACTN</name>
<evidence type="ECO:0000313" key="3">
    <source>
        <dbReference type="Proteomes" id="UP000475214"/>
    </source>
</evidence>
<evidence type="ECO:0000313" key="2">
    <source>
        <dbReference type="EMBL" id="NEE01160.1"/>
    </source>
</evidence>
<organism evidence="2 3">
    <name type="scientific">Phytoactinopolyspora halotolerans</name>
    <dbReference type="NCBI Taxonomy" id="1981512"/>
    <lineage>
        <taxon>Bacteria</taxon>
        <taxon>Bacillati</taxon>
        <taxon>Actinomycetota</taxon>
        <taxon>Actinomycetes</taxon>
        <taxon>Jiangellales</taxon>
        <taxon>Jiangellaceae</taxon>
        <taxon>Phytoactinopolyspora</taxon>
    </lineage>
</organism>
<keyword evidence="3" id="KW-1185">Reference proteome</keyword>
<dbReference type="RefSeq" id="WP_163738253.1">
    <property type="nucleotide sequence ID" value="NZ_JAAGOA010000008.1"/>
</dbReference>